<evidence type="ECO:0000313" key="2">
    <source>
        <dbReference type="EMBL" id="KFH62885.1"/>
    </source>
</evidence>
<dbReference type="Proteomes" id="UP000243308">
    <property type="component" value="Unassembled WGS sequence"/>
</dbReference>
<feature type="compositionally biased region" description="Polar residues" evidence="1">
    <location>
        <begin position="225"/>
        <end position="234"/>
    </location>
</feature>
<feature type="compositionally biased region" description="Low complexity" evidence="1">
    <location>
        <begin position="186"/>
        <end position="198"/>
    </location>
</feature>
<dbReference type="EMBL" id="KN042430">
    <property type="protein sequence ID" value="KFH62885.1"/>
    <property type="molecule type" value="Genomic_DNA"/>
</dbReference>
<evidence type="ECO:0000313" key="3">
    <source>
        <dbReference type="Proteomes" id="UP000243308"/>
    </source>
</evidence>
<feature type="compositionally biased region" description="Polar residues" evidence="1">
    <location>
        <begin position="599"/>
        <end position="616"/>
    </location>
</feature>
<feature type="region of interest" description="Disordered" evidence="1">
    <location>
        <begin position="501"/>
        <end position="567"/>
    </location>
</feature>
<feature type="region of interest" description="Disordered" evidence="1">
    <location>
        <begin position="1"/>
        <end position="77"/>
    </location>
</feature>
<feature type="compositionally biased region" description="Low complexity" evidence="1">
    <location>
        <begin position="93"/>
        <end position="133"/>
    </location>
</feature>
<gene>
    <name evidence="2" type="ORF">MVEG_11409</name>
</gene>
<feature type="region of interest" description="Disordered" evidence="1">
    <location>
        <begin position="337"/>
        <end position="390"/>
    </location>
</feature>
<evidence type="ECO:0000256" key="1">
    <source>
        <dbReference type="SAM" id="MobiDB-lite"/>
    </source>
</evidence>
<protein>
    <submittedName>
        <fullName evidence="2">Uncharacterized protein</fullName>
    </submittedName>
</protein>
<dbReference type="OrthoDB" id="2447952at2759"/>
<sequence length="745" mass="80197">MSSKQLLQEEESWLRYPQPHTSTDSNSQFNFQKQPSFGHPQDQKHTPATFDGYLQSNKQQHLDASSTNNKRPLSTEYNASGFHLSTDCGSNHTSSNNNNINNINGNSRGFHAFSPSGPSPASASFTSSSSPTGLQPRTLSEELAMALQQQQQQPENNNSHSNDTGYPSPTTPSGLLWSPADLSMPSSSSSSFSSSSSSHFPLFKPRLCDTSSSTGQQGHSHSRHNPNINYNYRSNPEDATAQPHQQQRKPRPSPLALYANPTGGPSSHYRATGSSTSAVSCDTTTAHDIVGSPQSAMATATASVASFGYMGASHPSHSHSHPHHNQHQYAGATSPLSRFHHLSNNNNNNNNSNKHGSNHGYHGNHSNHRYSLQGPPPSNPSSLMHHRASSLSLSSASSSSYSTISSPSSSSPCFCHSKGTGHRPGCHKLSSSHLSSAQQHHPACQHHTHFVSISTTTSTAATNTSPPPQQVSFLQPLQQQQQQQQAQYAAKFGRATKGVSRFGTPHFTPEFDPSDASYTASFSRSNRRGVSGENNGYGRPRDFDDDAMDVDDSSYASEPPKKKQRSTASILLGAAVETVIFTGAVALSAYQLLTGMGKLSTSSSANHSKQGSTASDVANAAEPQDNVAPASEAMQEDEKSVKKNTPTPRPRAHYSSGSLGRTARGSYYHKAKTSRSFRARQSLSGTHNFSHAAGFHARSSSMPVRPNTGTEDTDEAFLRMEAQLSNLIAEGKRALSSRIEVWDEE</sequence>
<organism evidence="2 3">
    <name type="scientific">Podila verticillata NRRL 6337</name>
    <dbReference type="NCBI Taxonomy" id="1069443"/>
    <lineage>
        <taxon>Eukaryota</taxon>
        <taxon>Fungi</taxon>
        <taxon>Fungi incertae sedis</taxon>
        <taxon>Mucoromycota</taxon>
        <taxon>Mortierellomycotina</taxon>
        <taxon>Mortierellomycetes</taxon>
        <taxon>Mortierellales</taxon>
        <taxon>Mortierellaceae</taxon>
        <taxon>Podila</taxon>
    </lineage>
</organism>
<reference evidence="2 3" key="1">
    <citation type="submission" date="2011-02" db="EMBL/GenBank/DDBJ databases">
        <title>The Genome Sequence of Mortierella verticillata NRRL 6337.</title>
        <authorList>
            <consortium name="The Broad Institute Genome Sequencing Platform"/>
            <person name="Russ C."/>
            <person name="Cuomo C."/>
            <person name="Burger G."/>
            <person name="Gray M.W."/>
            <person name="Holland P.W.H."/>
            <person name="King N."/>
            <person name="Lang F.B.F."/>
            <person name="Roger A.J."/>
            <person name="Ruiz-Trillo I."/>
            <person name="Young S.K."/>
            <person name="Zeng Q."/>
            <person name="Gargeya S."/>
            <person name="Alvarado L."/>
            <person name="Berlin A."/>
            <person name="Chapman S.B."/>
            <person name="Chen Z."/>
            <person name="Freedman E."/>
            <person name="Gellesch M."/>
            <person name="Goldberg J."/>
            <person name="Griggs A."/>
            <person name="Gujja S."/>
            <person name="Heilman E."/>
            <person name="Heiman D."/>
            <person name="Howarth C."/>
            <person name="Mehta T."/>
            <person name="Neiman D."/>
            <person name="Pearson M."/>
            <person name="Roberts A."/>
            <person name="Saif S."/>
            <person name="Shea T."/>
            <person name="Shenoy N."/>
            <person name="Sisk P."/>
            <person name="Stolte C."/>
            <person name="Sykes S."/>
            <person name="White J."/>
            <person name="Yandava C."/>
            <person name="Haas B."/>
            <person name="Nusbaum C."/>
            <person name="Birren B."/>
        </authorList>
    </citation>
    <scope>NUCLEOTIDE SEQUENCE [LARGE SCALE GENOMIC DNA]</scope>
    <source>
        <strain evidence="2 3">NRRL 6337</strain>
    </source>
</reference>
<feature type="region of interest" description="Disordered" evidence="1">
    <location>
        <begin position="599"/>
        <end position="665"/>
    </location>
</feature>
<feature type="compositionally biased region" description="Acidic residues" evidence="1">
    <location>
        <begin position="543"/>
        <end position="552"/>
    </location>
</feature>
<feature type="region of interest" description="Disordered" evidence="1">
    <location>
        <begin position="312"/>
        <end position="331"/>
    </location>
</feature>
<feature type="compositionally biased region" description="Low complexity" evidence="1">
    <location>
        <begin position="342"/>
        <end position="364"/>
    </location>
</feature>
<proteinExistence type="predicted"/>
<keyword evidence="3" id="KW-1185">Reference proteome</keyword>
<feature type="compositionally biased region" description="Polar residues" evidence="1">
    <location>
        <begin position="154"/>
        <end position="173"/>
    </location>
</feature>
<accession>A0A086TLQ8</accession>
<name>A0A086TLQ8_9FUNG</name>
<feature type="compositionally biased region" description="Basic residues" evidence="1">
    <location>
        <begin position="316"/>
        <end position="326"/>
    </location>
</feature>
<feature type="compositionally biased region" description="Polar residues" evidence="1">
    <location>
        <begin position="54"/>
        <end position="77"/>
    </location>
</feature>
<feature type="compositionally biased region" description="Polar residues" evidence="1">
    <location>
        <begin position="19"/>
        <end position="35"/>
    </location>
</feature>
<feature type="region of interest" description="Disordered" evidence="1">
    <location>
        <begin position="93"/>
        <end position="279"/>
    </location>
</feature>
<dbReference type="AlphaFoldDB" id="A0A086TLQ8"/>
<feature type="compositionally biased region" description="Low complexity" evidence="1">
    <location>
        <begin position="210"/>
        <end position="219"/>
    </location>
</feature>